<evidence type="ECO:0000313" key="2">
    <source>
        <dbReference type="EMBL" id="OHS98876.1"/>
    </source>
</evidence>
<dbReference type="SUPFAM" id="SSF47031">
    <property type="entry name" value="Second domain of FERM"/>
    <property type="match status" value="1"/>
</dbReference>
<dbReference type="OrthoDB" id="10657741at2759"/>
<dbReference type="EMBL" id="MLAK01001035">
    <property type="protein sequence ID" value="OHS98876.1"/>
    <property type="molecule type" value="Genomic_DNA"/>
</dbReference>
<dbReference type="InterPro" id="IPR000299">
    <property type="entry name" value="FERM_domain"/>
</dbReference>
<evidence type="ECO:0000313" key="3">
    <source>
        <dbReference type="Proteomes" id="UP000179807"/>
    </source>
</evidence>
<name>A0A1J4JNN5_9EUKA</name>
<comment type="caution">
    <text evidence="2">The sequence shown here is derived from an EMBL/GenBank/DDBJ whole genome shotgun (WGS) entry which is preliminary data.</text>
</comment>
<dbReference type="Proteomes" id="UP000179807">
    <property type="component" value="Unassembled WGS sequence"/>
</dbReference>
<dbReference type="Gene3D" id="1.20.80.10">
    <property type="match status" value="1"/>
</dbReference>
<gene>
    <name evidence="2" type="ORF">TRFO_34778</name>
</gene>
<evidence type="ECO:0000259" key="1">
    <source>
        <dbReference type="PROSITE" id="PS50057"/>
    </source>
</evidence>
<dbReference type="RefSeq" id="XP_068352013.1">
    <property type="nucleotide sequence ID" value="XM_068509866.1"/>
</dbReference>
<dbReference type="PROSITE" id="PS50057">
    <property type="entry name" value="FERM_3"/>
    <property type="match status" value="1"/>
</dbReference>
<dbReference type="AlphaFoldDB" id="A0A1J4JNN5"/>
<keyword evidence="3" id="KW-1185">Reference proteome</keyword>
<proteinExistence type="predicted"/>
<sequence length="1072" mass="123734">MSRKVINIDVSVFGPSKEKINCSIPTGISGPEILNYLILSYNIDVPQDYIIIGQFPNPFNTYYNIYQYIDSRSDFTKFVKNKKISLLLYPPRIFINIHSPDGHKAFREFDSRRTTSDIIVSLCHSSYKLQNSMAYCLFFFDSSNSLVPMNPNRSIPEYNPYLTDIYIRRRFWMKSVFKYDREPDIHFNFAQARQIVWEKKFDYKNYKFTDLVAINLTIDYQTYAQTKKVLKKMKRKQIKIVFPKYIYKSRRHMKKSVKLVKNYEGIHLIELKRQFLNICMENQFFGLIMFPVTCSLPFKPESLVKNYFLTVNDDSVLLLETKVRVTSAKIPLTRILKWRANSHEEMVFVIIDEQMKNGRRESLNWSFQTNYLLSFMDQFNVLVNVLKHQMLLNRKEKPELKHRKRSHSILSRSKSMNSMSSGLMTLTSDMDMIDVDIRPEFDLSNNITLKRPDPPKPQNANDTDIFQISVTNTVIDSFTENNIGMIDNQEYITYLSYCDNDKGFIYQTDQLYNSKTQIEVDTKAINQNMMEACKMVNKIIKNETSLSEVIVFFRNNLPGDIVQQNVLGWQLQNPAVTDYDVTSNISRAIGYFIYSQENVSSLDKFVWLNYIRSILLFHARQEWKSANFNEMAASISDDVHAVFESYSTLTNHGMSHPFAALISECVTNDYLQPPSGSLMNLLESISFILLLSGICIAQALNEAGIGANILQPFLNTLPQVIYLDLTLMVTLSSTVYPIILALQVNEEAQHSLLSLKHVSKFKLESMIKAMSSLHLFTEEISSPIFTFISMFSPRLNVPKENPLTTLVEAGNIFQVAKEASLILWNAGYGKHRALSQELSYLANSFYFQFLETISDISLANTVSLSFVKLIECLHKATDVIYNCRNLSSILDPTDPAHSILINLLNTNEDSEVIFSLLCLNSSLKTHKKHILEESKTNIISQLEKKKPDKKELSSAFRVYSITTISLNKDSEELPNNIHQLGEEIIDYIHQKKKQIQNNDEQLRLKLKSIKDRLIAYSFVPEEPLVQLSGFILPTVQVYDRPLPGELHVFVSQPAKIPTFDTLRKISSILKRF</sequence>
<organism evidence="2 3">
    <name type="scientific">Tritrichomonas foetus</name>
    <dbReference type="NCBI Taxonomy" id="1144522"/>
    <lineage>
        <taxon>Eukaryota</taxon>
        <taxon>Metamonada</taxon>
        <taxon>Parabasalia</taxon>
        <taxon>Tritrichomonadida</taxon>
        <taxon>Tritrichomonadidae</taxon>
        <taxon>Tritrichomonas</taxon>
    </lineage>
</organism>
<protein>
    <recommendedName>
        <fullName evidence="1">FERM domain-containing protein</fullName>
    </recommendedName>
</protein>
<dbReference type="InterPro" id="IPR035963">
    <property type="entry name" value="FERM_2"/>
</dbReference>
<dbReference type="GeneID" id="94844570"/>
<accession>A0A1J4JNN5</accession>
<feature type="domain" description="FERM" evidence="1">
    <location>
        <begin position="93"/>
        <end position="397"/>
    </location>
</feature>
<reference evidence="2" key="1">
    <citation type="submission" date="2016-10" db="EMBL/GenBank/DDBJ databases">
        <authorList>
            <person name="Benchimol M."/>
            <person name="Almeida L.G."/>
            <person name="Vasconcelos A.T."/>
            <person name="Perreira-Neves A."/>
            <person name="Rosa I.A."/>
            <person name="Tasca T."/>
            <person name="Bogo M.R."/>
            <person name="de Souza W."/>
        </authorList>
    </citation>
    <scope>NUCLEOTIDE SEQUENCE [LARGE SCALE GENOMIC DNA]</scope>
    <source>
        <strain evidence="2">K</strain>
    </source>
</reference>
<dbReference type="VEuPathDB" id="TrichDB:TRFO_34778"/>
<dbReference type="InterPro" id="IPR014352">
    <property type="entry name" value="FERM/acyl-CoA-bd_prot_sf"/>
</dbReference>